<name>A0ABW4R224_9BACT</name>
<keyword evidence="3" id="KW-1185">Reference proteome</keyword>
<dbReference type="Proteomes" id="UP001597197">
    <property type="component" value="Unassembled WGS sequence"/>
</dbReference>
<dbReference type="InterPro" id="IPR007024">
    <property type="entry name" value="BLUF_domain"/>
</dbReference>
<gene>
    <name evidence="2" type="ORF">ACFSDX_24580</name>
</gene>
<dbReference type="Pfam" id="PF04940">
    <property type="entry name" value="BLUF"/>
    <property type="match status" value="1"/>
</dbReference>
<proteinExistence type="predicted"/>
<evidence type="ECO:0000313" key="2">
    <source>
        <dbReference type="EMBL" id="MFD1875631.1"/>
    </source>
</evidence>
<organism evidence="2 3">
    <name type="scientific">Hymenobacter bucti</name>
    <dbReference type="NCBI Taxonomy" id="1844114"/>
    <lineage>
        <taxon>Bacteria</taxon>
        <taxon>Pseudomonadati</taxon>
        <taxon>Bacteroidota</taxon>
        <taxon>Cytophagia</taxon>
        <taxon>Cytophagales</taxon>
        <taxon>Hymenobacteraceae</taxon>
        <taxon>Hymenobacter</taxon>
    </lineage>
</organism>
<dbReference type="SMART" id="SM01034">
    <property type="entry name" value="BLUF"/>
    <property type="match status" value="1"/>
</dbReference>
<protein>
    <submittedName>
        <fullName evidence="2">BLUF domain-containing protein</fullName>
    </submittedName>
</protein>
<dbReference type="Gene3D" id="3.30.70.100">
    <property type="match status" value="1"/>
</dbReference>
<feature type="domain" description="BLUF" evidence="1">
    <location>
        <begin position="1"/>
        <end position="92"/>
    </location>
</feature>
<reference evidence="3" key="1">
    <citation type="journal article" date="2019" name="Int. J. Syst. Evol. Microbiol.">
        <title>The Global Catalogue of Microorganisms (GCM) 10K type strain sequencing project: providing services to taxonomists for standard genome sequencing and annotation.</title>
        <authorList>
            <consortium name="The Broad Institute Genomics Platform"/>
            <consortium name="The Broad Institute Genome Sequencing Center for Infectious Disease"/>
            <person name="Wu L."/>
            <person name="Ma J."/>
        </authorList>
    </citation>
    <scope>NUCLEOTIDE SEQUENCE [LARGE SCALE GENOMIC DNA]</scope>
    <source>
        <strain evidence="3">CGMCC 1.15795</strain>
    </source>
</reference>
<dbReference type="RefSeq" id="WP_382318529.1">
    <property type="nucleotide sequence ID" value="NZ_JBHUFD010000019.1"/>
</dbReference>
<comment type="caution">
    <text evidence="2">The sequence shown here is derived from an EMBL/GenBank/DDBJ whole genome shotgun (WGS) entry which is preliminary data.</text>
</comment>
<evidence type="ECO:0000313" key="3">
    <source>
        <dbReference type="Proteomes" id="UP001597197"/>
    </source>
</evidence>
<dbReference type="InterPro" id="IPR036046">
    <property type="entry name" value="Acylphosphatase-like_dom_sf"/>
</dbReference>
<sequence>MYHLVYISQARENMTLTTLVVLLMQARALNERHHVTGALVYGAGQFMQVIEGEEEVVKDLYARVAKDERHYDVRTLAEGPIATRSFAQWSMAFGEVPADQFEVLCRVAEYQTPAQMAGQLAVNRATDEQLLTKMKDLVQVHAQG</sequence>
<dbReference type="EMBL" id="JBHUFD010000019">
    <property type="protein sequence ID" value="MFD1875631.1"/>
    <property type="molecule type" value="Genomic_DNA"/>
</dbReference>
<accession>A0ABW4R224</accession>
<dbReference type="PROSITE" id="PS50925">
    <property type="entry name" value="BLUF"/>
    <property type="match status" value="1"/>
</dbReference>
<dbReference type="SUPFAM" id="SSF54975">
    <property type="entry name" value="Acylphosphatase/BLUF domain-like"/>
    <property type="match status" value="1"/>
</dbReference>
<evidence type="ECO:0000259" key="1">
    <source>
        <dbReference type="PROSITE" id="PS50925"/>
    </source>
</evidence>